<feature type="transmembrane region" description="Helical" evidence="1">
    <location>
        <begin position="131"/>
        <end position="149"/>
    </location>
</feature>
<evidence type="ECO:0000256" key="1">
    <source>
        <dbReference type="SAM" id="Phobius"/>
    </source>
</evidence>
<reference evidence="3" key="1">
    <citation type="journal article" date="2019" name="Int. J. Syst. Evol. Microbiol.">
        <title>The Global Catalogue of Microorganisms (GCM) 10K type strain sequencing project: providing services to taxonomists for standard genome sequencing and annotation.</title>
        <authorList>
            <consortium name="The Broad Institute Genomics Platform"/>
            <consortium name="The Broad Institute Genome Sequencing Center for Infectious Disease"/>
            <person name="Wu L."/>
            <person name="Ma J."/>
        </authorList>
    </citation>
    <scope>NUCLEOTIDE SEQUENCE [LARGE SCALE GENOMIC DNA]</scope>
    <source>
        <strain evidence="3">CCM 8947</strain>
    </source>
</reference>
<protein>
    <recommendedName>
        <fullName evidence="4">ABC transporter permease</fullName>
    </recommendedName>
</protein>
<keyword evidence="3" id="KW-1185">Reference proteome</keyword>
<feature type="transmembrane region" description="Helical" evidence="1">
    <location>
        <begin position="7"/>
        <end position="27"/>
    </location>
</feature>
<feature type="transmembrane region" description="Helical" evidence="1">
    <location>
        <begin position="90"/>
        <end position="111"/>
    </location>
</feature>
<comment type="caution">
    <text evidence="2">The sequence shown here is derived from an EMBL/GenBank/DDBJ whole genome shotgun (WGS) entry which is preliminary data.</text>
</comment>
<evidence type="ECO:0000313" key="3">
    <source>
        <dbReference type="Proteomes" id="UP001597192"/>
    </source>
</evidence>
<organism evidence="2 3">
    <name type="scientific">Lacticaseibacillus yichunensis</name>
    <dbReference type="NCBI Taxonomy" id="2486015"/>
    <lineage>
        <taxon>Bacteria</taxon>
        <taxon>Bacillati</taxon>
        <taxon>Bacillota</taxon>
        <taxon>Bacilli</taxon>
        <taxon>Lactobacillales</taxon>
        <taxon>Lactobacillaceae</taxon>
        <taxon>Lacticaseibacillus</taxon>
    </lineage>
</organism>
<dbReference type="Proteomes" id="UP001597192">
    <property type="component" value="Unassembled WGS sequence"/>
</dbReference>
<name>A0ABW4CPX7_9LACO</name>
<feature type="transmembrane region" description="Helical" evidence="1">
    <location>
        <begin position="197"/>
        <end position="215"/>
    </location>
</feature>
<gene>
    <name evidence="2" type="ORF">ACFQ47_02545</name>
</gene>
<evidence type="ECO:0008006" key="4">
    <source>
        <dbReference type="Google" id="ProtNLM"/>
    </source>
</evidence>
<evidence type="ECO:0000313" key="2">
    <source>
        <dbReference type="EMBL" id="MFD1431566.1"/>
    </source>
</evidence>
<feature type="transmembrane region" description="Helical" evidence="1">
    <location>
        <begin position="156"/>
        <end position="177"/>
    </location>
</feature>
<sequence length="226" mass="25796">MRTSRVASEWVVFGFTILLIGYQINLAKTIPSQSLRLSDGVPPDAGAYYLWVWLMPILLWCVYQGISFADLSNDFHLYQLYRYRRITTYWLKRLEISALETLAGMGLYQIAFNSVVHQRIDFSYTLADLNWLATTITIVVLLFTLCLLLNPLYAVLVVFALLLVGTAVIPDTLIRSITEGIRGLMVFRLNAPLSRSFFENLILIAICLIVIMFFGRKLDIGGKKQR</sequence>
<accession>A0ABW4CPX7</accession>
<keyword evidence="1" id="KW-0472">Membrane</keyword>
<keyword evidence="1" id="KW-0812">Transmembrane</keyword>
<dbReference type="RefSeq" id="WP_125696900.1">
    <property type="nucleotide sequence ID" value="NZ_JBHTOG010000011.1"/>
</dbReference>
<dbReference type="EMBL" id="JBHTOG010000011">
    <property type="protein sequence ID" value="MFD1431566.1"/>
    <property type="molecule type" value="Genomic_DNA"/>
</dbReference>
<feature type="transmembrane region" description="Helical" evidence="1">
    <location>
        <begin position="47"/>
        <end position="69"/>
    </location>
</feature>
<proteinExistence type="predicted"/>
<keyword evidence="1" id="KW-1133">Transmembrane helix</keyword>